<gene>
    <name evidence="4" type="ORF">SAMN05444355_12119</name>
</gene>
<comment type="cofactor">
    <cofactor evidence="1">
        <name>Mg(2+)</name>
        <dbReference type="ChEBI" id="CHEBI:18420"/>
    </cofactor>
</comment>
<proteinExistence type="predicted"/>
<accession>A0A1H9RI26</accession>
<evidence type="ECO:0000259" key="3">
    <source>
        <dbReference type="PROSITE" id="PS51462"/>
    </source>
</evidence>
<dbReference type="RefSeq" id="WP_074724650.1">
    <property type="nucleotide sequence ID" value="NZ_CBCRVS010000023.1"/>
</dbReference>
<dbReference type="Proteomes" id="UP000183658">
    <property type="component" value="Unassembled WGS sequence"/>
</dbReference>
<dbReference type="PANTHER" id="PTHR43046:SF14">
    <property type="entry name" value="MUTT_NUDIX FAMILY PROTEIN"/>
    <property type="match status" value="1"/>
</dbReference>
<dbReference type="InterPro" id="IPR000086">
    <property type="entry name" value="NUDIX_hydrolase_dom"/>
</dbReference>
<name>A0A1H9RI26_FLAFI</name>
<protein>
    <submittedName>
        <fullName evidence="4">NUDIX domain-containing protein</fullName>
    </submittedName>
</protein>
<evidence type="ECO:0000256" key="2">
    <source>
        <dbReference type="ARBA" id="ARBA00022801"/>
    </source>
</evidence>
<dbReference type="Gene3D" id="3.90.79.10">
    <property type="entry name" value="Nucleoside Triphosphate Pyrophosphohydrolase"/>
    <property type="match status" value="1"/>
</dbReference>
<dbReference type="Pfam" id="PF00293">
    <property type="entry name" value="NUDIX"/>
    <property type="match status" value="1"/>
</dbReference>
<organism evidence="4 5">
    <name type="scientific">Flavobacterium frigoris</name>
    <dbReference type="NCBI Taxonomy" id="229204"/>
    <lineage>
        <taxon>Bacteria</taxon>
        <taxon>Pseudomonadati</taxon>
        <taxon>Bacteroidota</taxon>
        <taxon>Flavobacteriia</taxon>
        <taxon>Flavobacteriales</taxon>
        <taxon>Flavobacteriaceae</taxon>
        <taxon>Flavobacterium</taxon>
    </lineage>
</organism>
<sequence length="132" mass="14754">MTTIDKIAFIEIQKGKILSTKSIGKTKYYIPGGKRESGESDEQTLIREVAEELSVTIIPNTAEYIGTFSAQSDGAEEGINVIMTCYKAKYSGTLKANSEIEEIKWLTYNDLDIISEVDKKIFSFLIEKGELK</sequence>
<keyword evidence="5" id="KW-1185">Reference proteome</keyword>
<dbReference type="AlphaFoldDB" id="A0A1H9RI26"/>
<evidence type="ECO:0000256" key="1">
    <source>
        <dbReference type="ARBA" id="ARBA00001946"/>
    </source>
</evidence>
<evidence type="ECO:0000313" key="4">
    <source>
        <dbReference type="EMBL" id="SER72372.1"/>
    </source>
</evidence>
<dbReference type="SUPFAM" id="SSF55811">
    <property type="entry name" value="Nudix"/>
    <property type="match status" value="1"/>
</dbReference>
<dbReference type="CDD" id="cd04690">
    <property type="entry name" value="NUDIX_Hydrolase"/>
    <property type="match status" value="1"/>
</dbReference>
<dbReference type="OrthoDB" id="3532303at2"/>
<dbReference type="PANTHER" id="PTHR43046">
    <property type="entry name" value="GDP-MANNOSE MANNOSYL HYDROLASE"/>
    <property type="match status" value="1"/>
</dbReference>
<evidence type="ECO:0000313" key="5">
    <source>
        <dbReference type="Proteomes" id="UP000183658"/>
    </source>
</evidence>
<feature type="domain" description="Nudix hydrolase" evidence="3">
    <location>
        <begin position="1"/>
        <end position="130"/>
    </location>
</feature>
<dbReference type="EMBL" id="FOFZ01000021">
    <property type="protein sequence ID" value="SER72372.1"/>
    <property type="molecule type" value="Genomic_DNA"/>
</dbReference>
<dbReference type="PROSITE" id="PS51462">
    <property type="entry name" value="NUDIX"/>
    <property type="match status" value="1"/>
</dbReference>
<dbReference type="GO" id="GO:0016787">
    <property type="term" value="F:hydrolase activity"/>
    <property type="evidence" value="ECO:0007669"/>
    <property type="project" value="UniProtKB-KW"/>
</dbReference>
<reference evidence="5" key="1">
    <citation type="submission" date="2016-10" db="EMBL/GenBank/DDBJ databases">
        <authorList>
            <person name="Varghese N."/>
            <person name="Submissions S."/>
        </authorList>
    </citation>
    <scope>NUCLEOTIDE SEQUENCE [LARGE SCALE GENOMIC DNA]</scope>
    <source>
        <strain evidence="5">DSM 15719</strain>
    </source>
</reference>
<dbReference type="InterPro" id="IPR015797">
    <property type="entry name" value="NUDIX_hydrolase-like_dom_sf"/>
</dbReference>
<keyword evidence="2" id="KW-0378">Hydrolase</keyword>